<dbReference type="HOGENOM" id="CLU_1782443_0_0_2"/>
<dbReference type="AlphaFoldDB" id="A0A0F7DBA1"/>
<accession>A0A0F7DBA1</accession>
<dbReference type="InParanoid" id="A0A0F7DBA1"/>
<keyword evidence="2" id="KW-0969">Cilium</keyword>
<evidence type="ECO:0000256" key="1">
    <source>
        <dbReference type="SAM" id="Phobius"/>
    </source>
</evidence>
<reference evidence="2 3" key="1">
    <citation type="submission" date="2015-04" db="EMBL/GenBank/DDBJ databases">
        <title>The complete genome sequence of the hyperthermophilic, obligate iron-reducing archaeon Geoglobus ahangari strain 234T.</title>
        <authorList>
            <person name="Manzella M.P."/>
            <person name="Holmes D.E."/>
            <person name="Rocheleau J.M."/>
            <person name="Chung A."/>
            <person name="Reguera G."/>
            <person name="Kashefi K."/>
        </authorList>
    </citation>
    <scope>NUCLEOTIDE SEQUENCE [LARGE SCALE GENOMIC DNA]</scope>
    <source>
        <strain evidence="2 3">234</strain>
    </source>
</reference>
<keyword evidence="1" id="KW-1133">Transmembrane helix</keyword>
<gene>
    <name evidence="2" type="ORF">GAH_01998</name>
</gene>
<sequence>MGFSTTAAFTIIFVFSLAVFGLVYSIASDTAKTYVSELREKKDRIEASSNTRMEFLSVSATNATATSHNLTVVLKNTGTTTLNLENFDLIVDGIKYGFDYNRSKLYPETAVEINAYFLPGGNGTSHRLKVVADNGYALYTTYVVT</sequence>
<evidence type="ECO:0000313" key="3">
    <source>
        <dbReference type="Proteomes" id="UP000034723"/>
    </source>
</evidence>
<protein>
    <submittedName>
        <fullName evidence="2">Putative archaeal flagellar protein F</fullName>
    </submittedName>
</protein>
<dbReference type="PANTHER" id="PTHR42200">
    <property type="entry name" value="ARCHAEAL FLAGELLA-RELATED PROTEIN F-RELATED"/>
    <property type="match status" value="1"/>
</dbReference>
<dbReference type="PANTHER" id="PTHR42200:SF2">
    <property type="entry name" value="ARCHAEAL FLAGELLA-RELATED PROTEIN F"/>
    <property type="match status" value="1"/>
</dbReference>
<keyword evidence="2" id="KW-0966">Cell projection</keyword>
<proteinExistence type="predicted"/>
<dbReference type="Proteomes" id="UP000034723">
    <property type="component" value="Chromosome"/>
</dbReference>
<dbReference type="STRING" id="113653.GAH_01998"/>
<keyword evidence="3" id="KW-1185">Reference proteome</keyword>
<keyword evidence="1" id="KW-0472">Membrane</keyword>
<keyword evidence="2" id="KW-0282">Flagellum</keyword>
<organism evidence="2 3">
    <name type="scientific">Geoglobus ahangari</name>
    <dbReference type="NCBI Taxonomy" id="113653"/>
    <lineage>
        <taxon>Archaea</taxon>
        <taxon>Methanobacteriati</taxon>
        <taxon>Methanobacteriota</taxon>
        <taxon>Archaeoglobi</taxon>
        <taxon>Archaeoglobales</taxon>
        <taxon>Archaeoglobaceae</taxon>
        <taxon>Geoglobus</taxon>
    </lineage>
</organism>
<dbReference type="GO" id="GO:0005198">
    <property type="term" value="F:structural molecule activity"/>
    <property type="evidence" value="ECO:0007669"/>
    <property type="project" value="InterPro"/>
</dbReference>
<feature type="transmembrane region" description="Helical" evidence="1">
    <location>
        <begin position="6"/>
        <end position="27"/>
    </location>
</feature>
<evidence type="ECO:0000313" key="2">
    <source>
        <dbReference type="EMBL" id="AKG90731.1"/>
    </source>
</evidence>
<dbReference type="EMBL" id="CP011267">
    <property type="protein sequence ID" value="AKG90731.1"/>
    <property type="molecule type" value="Genomic_DNA"/>
</dbReference>
<dbReference type="KEGG" id="gah:GAH_01998"/>
<dbReference type="GO" id="GO:0097588">
    <property type="term" value="P:archaeal or bacterial-type flagellum-dependent cell motility"/>
    <property type="evidence" value="ECO:0007669"/>
    <property type="project" value="InterPro"/>
</dbReference>
<dbReference type="InterPro" id="IPR002774">
    <property type="entry name" value="Flagellin_arc-type"/>
</dbReference>
<name>A0A0F7DBA1_9EURY</name>
<dbReference type="GeneID" id="24804562"/>
<keyword evidence="1" id="KW-0812">Transmembrane</keyword>
<dbReference type="OrthoDB" id="147298at2157"/>
<dbReference type="RefSeq" id="WP_048096485.1">
    <property type="nucleotide sequence ID" value="NZ_CP011267.1"/>
</dbReference>